<evidence type="ECO:0000256" key="1">
    <source>
        <dbReference type="ARBA" id="ARBA00006499"/>
    </source>
</evidence>
<sequence>MSKSTGLEGASSTLDSTASDDESVQNYPPPYIVEPTSPHTHTAILLHGLGSNGRAFGSFFLTASVLSNDKDSPYSRPLNVLYPSMKWVFPGASLRRSKRFKGIKLFSWFEIFSIQDPSYREETQTEGLIHSSQYLRDLIFEEVKMLKGAVGGEERVEKRIVLGGLSQGCAMSLTTLLSLDFSLGGWVGMSGFMPMRGIFEDALNADAQDGDKRTVLQRDTEQDESDVEALIDTQSIDPTVQALNTFRQNVLSLPPPDSRSPANVLETPAFYGHGNEDERVACRLGDELVRTLEGMHMSVKHQVYQGLGHWIQAPEEIDDMISVFSQYGAWPDHVDEHIAS</sequence>
<gene>
    <name evidence="4" type="ORF">EPUS_02101</name>
</gene>
<dbReference type="GO" id="GO:0052689">
    <property type="term" value="F:carboxylic ester hydrolase activity"/>
    <property type="evidence" value="ECO:0007669"/>
    <property type="project" value="TreeGrafter"/>
</dbReference>
<dbReference type="HOGENOM" id="CLU_049413_2_2_1"/>
<proteinExistence type="inferred from homology"/>
<evidence type="ECO:0000313" key="4">
    <source>
        <dbReference type="EMBL" id="ERF72214.1"/>
    </source>
</evidence>
<dbReference type="AlphaFoldDB" id="U1HSN4"/>
<dbReference type="Gene3D" id="3.40.50.1820">
    <property type="entry name" value="alpha/beta hydrolase"/>
    <property type="match status" value="1"/>
</dbReference>
<comment type="similarity">
    <text evidence="1">Belongs to the AB hydrolase superfamily. AB hydrolase 2 family.</text>
</comment>
<feature type="domain" description="Phospholipase/carboxylesterase/thioesterase" evidence="3">
    <location>
        <begin position="31"/>
        <end position="206"/>
    </location>
</feature>
<dbReference type="InterPro" id="IPR050565">
    <property type="entry name" value="LYPA1-2/EST-like"/>
</dbReference>
<dbReference type="PANTHER" id="PTHR10655">
    <property type="entry name" value="LYSOPHOSPHOLIPASE-RELATED"/>
    <property type="match status" value="1"/>
</dbReference>
<dbReference type="RefSeq" id="XP_007802059.1">
    <property type="nucleotide sequence ID" value="XM_007803868.1"/>
</dbReference>
<reference evidence="5" key="1">
    <citation type="journal article" date="2014" name="BMC Genomics">
        <title>Genome characteristics reveal the impact of lichenization on lichen-forming fungus Endocarpon pusillum Hedwig (Verrucariales, Ascomycota).</title>
        <authorList>
            <person name="Wang Y.-Y."/>
            <person name="Liu B."/>
            <person name="Zhang X.-Y."/>
            <person name="Zhou Q.-M."/>
            <person name="Zhang T."/>
            <person name="Li H."/>
            <person name="Yu Y.-F."/>
            <person name="Zhang X.-L."/>
            <person name="Hao X.-Y."/>
            <person name="Wang M."/>
            <person name="Wang L."/>
            <person name="Wei J.-C."/>
        </authorList>
    </citation>
    <scope>NUCLEOTIDE SEQUENCE [LARGE SCALE GENOMIC DNA]</scope>
    <source>
        <strain evidence="5">Z07020 / HMAS-L-300199</strain>
    </source>
</reference>
<dbReference type="InterPro" id="IPR003140">
    <property type="entry name" value="PLipase/COase/thioEstase"/>
</dbReference>
<accession>U1HSN4</accession>
<dbReference type="SUPFAM" id="SSF53474">
    <property type="entry name" value="alpha/beta-Hydrolases"/>
    <property type="match status" value="1"/>
</dbReference>
<dbReference type="GeneID" id="19237155"/>
<protein>
    <recommendedName>
        <fullName evidence="3">Phospholipase/carboxylesterase/thioesterase domain-containing protein</fullName>
    </recommendedName>
</protein>
<name>U1HSN4_ENDPU</name>
<dbReference type="Pfam" id="PF02230">
    <property type="entry name" value="Abhydrolase_2"/>
    <property type="match status" value="1"/>
</dbReference>
<dbReference type="OrthoDB" id="2418081at2759"/>
<dbReference type="EMBL" id="KE721111">
    <property type="protein sequence ID" value="ERF72214.1"/>
    <property type="molecule type" value="Genomic_DNA"/>
</dbReference>
<dbReference type="OMA" id="PKSEHTH"/>
<dbReference type="GO" id="GO:0008474">
    <property type="term" value="F:palmitoyl-(protein) hydrolase activity"/>
    <property type="evidence" value="ECO:0007669"/>
    <property type="project" value="TreeGrafter"/>
</dbReference>
<keyword evidence="5" id="KW-1185">Reference proteome</keyword>
<evidence type="ECO:0000313" key="5">
    <source>
        <dbReference type="Proteomes" id="UP000019373"/>
    </source>
</evidence>
<organism evidence="4 5">
    <name type="scientific">Endocarpon pusillum (strain Z07020 / HMAS-L-300199)</name>
    <name type="common">Lichen-forming fungus</name>
    <dbReference type="NCBI Taxonomy" id="1263415"/>
    <lineage>
        <taxon>Eukaryota</taxon>
        <taxon>Fungi</taxon>
        <taxon>Dikarya</taxon>
        <taxon>Ascomycota</taxon>
        <taxon>Pezizomycotina</taxon>
        <taxon>Eurotiomycetes</taxon>
        <taxon>Chaetothyriomycetidae</taxon>
        <taxon>Verrucariales</taxon>
        <taxon>Verrucariaceae</taxon>
        <taxon>Endocarpon</taxon>
    </lineage>
</organism>
<dbReference type="GO" id="GO:0005737">
    <property type="term" value="C:cytoplasm"/>
    <property type="evidence" value="ECO:0007669"/>
    <property type="project" value="TreeGrafter"/>
</dbReference>
<dbReference type="PANTHER" id="PTHR10655:SF63">
    <property type="entry name" value="PHOSPHOLIPASE_CARBOXYLESTERASE_THIOESTERASE DOMAIN-CONTAINING PROTEIN"/>
    <property type="match status" value="1"/>
</dbReference>
<evidence type="ECO:0000259" key="3">
    <source>
        <dbReference type="Pfam" id="PF02230"/>
    </source>
</evidence>
<dbReference type="Proteomes" id="UP000019373">
    <property type="component" value="Unassembled WGS sequence"/>
</dbReference>
<evidence type="ECO:0000256" key="2">
    <source>
        <dbReference type="SAM" id="MobiDB-lite"/>
    </source>
</evidence>
<feature type="region of interest" description="Disordered" evidence="2">
    <location>
        <begin position="1"/>
        <end position="30"/>
    </location>
</feature>
<dbReference type="eggNOG" id="KOG2112">
    <property type="taxonomic scope" value="Eukaryota"/>
</dbReference>
<dbReference type="InterPro" id="IPR029058">
    <property type="entry name" value="AB_hydrolase_fold"/>
</dbReference>